<evidence type="ECO:0000256" key="1">
    <source>
        <dbReference type="ARBA" id="ARBA00012513"/>
    </source>
</evidence>
<dbReference type="RefSeq" id="XP_026606997.1">
    <property type="nucleotide sequence ID" value="XM_026743834.1"/>
</dbReference>
<evidence type="ECO:0000256" key="9">
    <source>
        <dbReference type="PROSITE-ProRule" id="PRU10141"/>
    </source>
</evidence>
<keyword evidence="6 9" id="KW-0067">ATP-binding</keyword>
<keyword evidence="2" id="KW-0723">Serine/threonine-protein kinase</keyword>
<keyword evidence="11" id="KW-1185">Reference proteome</keyword>
<dbReference type="PROSITE" id="PS00107">
    <property type="entry name" value="PROTEIN_KINASE_ATP"/>
    <property type="match status" value="1"/>
</dbReference>
<organism evidence="10 11">
    <name type="scientific">Aspergillus mulundensis</name>
    <dbReference type="NCBI Taxonomy" id="1810919"/>
    <lineage>
        <taxon>Eukaryota</taxon>
        <taxon>Fungi</taxon>
        <taxon>Dikarya</taxon>
        <taxon>Ascomycota</taxon>
        <taxon>Pezizomycotina</taxon>
        <taxon>Eurotiomycetes</taxon>
        <taxon>Eurotiomycetidae</taxon>
        <taxon>Eurotiales</taxon>
        <taxon>Aspergillaceae</taxon>
        <taxon>Aspergillus</taxon>
        <taxon>Aspergillus subgen. Nidulantes</taxon>
    </lineage>
</organism>
<name>A0A3D8SUP5_9EURO</name>
<dbReference type="InterPro" id="IPR051334">
    <property type="entry name" value="SRPK"/>
</dbReference>
<dbReference type="Gene3D" id="1.10.510.10">
    <property type="entry name" value="Transferase(Phosphotransferase) domain 1"/>
    <property type="match status" value="1"/>
</dbReference>
<keyword evidence="5" id="KW-0418">Kinase</keyword>
<dbReference type="PANTHER" id="PTHR47634:SF9">
    <property type="entry name" value="PROTEIN KINASE DOMAIN-CONTAINING PROTEIN-RELATED"/>
    <property type="match status" value="1"/>
</dbReference>
<dbReference type="EMBL" id="PVWQ01000002">
    <property type="protein sequence ID" value="RDW90043.1"/>
    <property type="molecule type" value="Genomic_DNA"/>
</dbReference>
<dbReference type="SUPFAM" id="SSF56112">
    <property type="entry name" value="Protein kinase-like (PK-like)"/>
    <property type="match status" value="1"/>
</dbReference>
<evidence type="ECO:0000256" key="7">
    <source>
        <dbReference type="ARBA" id="ARBA00047899"/>
    </source>
</evidence>
<dbReference type="GO" id="GO:0000245">
    <property type="term" value="P:spliceosomal complex assembly"/>
    <property type="evidence" value="ECO:0007669"/>
    <property type="project" value="TreeGrafter"/>
</dbReference>
<dbReference type="STRING" id="1810919.A0A3D8SUP5"/>
<comment type="caution">
    <text evidence="10">The sequence shown here is derived from an EMBL/GenBank/DDBJ whole genome shotgun (WGS) entry which is preliminary data.</text>
</comment>
<dbReference type="GO" id="GO:0005524">
    <property type="term" value="F:ATP binding"/>
    <property type="evidence" value="ECO:0007669"/>
    <property type="project" value="UniProtKB-UniRule"/>
</dbReference>
<evidence type="ECO:0000313" key="11">
    <source>
        <dbReference type="Proteomes" id="UP000256690"/>
    </source>
</evidence>
<dbReference type="GO" id="GO:0004674">
    <property type="term" value="F:protein serine/threonine kinase activity"/>
    <property type="evidence" value="ECO:0007669"/>
    <property type="project" value="UniProtKB-KW"/>
</dbReference>
<feature type="binding site" evidence="9">
    <location>
        <position position="106"/>
    </location>
    <ligand>
        <name>ATP</name>
        <dbReference type="ChEBI" id="CHEBI:30616"/>
    </ligand>
</feature>
<evidence type="ECO:0000313" key="10">
    <source>
        <dbReference type="EMBL" id="RDW90043.1"/>
    </source>
</evidence>
<dbReference type="EC" id="2.7.11.1" evidence="1"/>
<comment type="catalytic activity">
    <reaction evidence="7">
        <text>L-threonyl-[protein] + ATP = O-phospho-L-threonyl-[protein] + ADP + H(+)</text>
        <dbReference type="Rhea" id="RHEA:46608"/>
        <dbReference type="Rhea" id="RHEA-COMP:11060"/>
        <dbReference type="Rhea" id="RHEA-COMP:11605"/>
        <dbReference type="ChEBI" id="CHEBI:15378"/>
        <dbReference type="ChEBI" id="CHEBI:30013"/>
        <dbReference type="ChEBI" id="CHEBI:30616"/>
        <dbReference type="ChEBI" id="CHEBI:61977"/>
        <dbReference type="ChEBI" id="CHEBI:456216"/>
        <dbReference type="EC" id="2.7.11.1"/>
    </reaction>
</comment>
<dbReference type="GO" id="GO:0050684">
    <property type="term" value="P:regulation of mRNA processing"/>
    <property type="evidence" value="ECO:0007669"/>
    <property type="project" value="TreeGrafter"/>
</dbReference>
<dbReference type="InterPro" id="IPR017441">
    <property type="entry name" value="Protein_kinase_ATP_BS"/>
</dbReference>
<evidence type="ECO:0000256" key="8">
    <source>
        <dbReference type="ARBA" id="ARBA00048679"/>
    </source>
</evidence>
<sequence>MPPVSNLIAASLRSVSFATKWATVAANIPEKPRTLPTAGFPLVEPDQLIEEEEIPDYKHNPDRFYPVQLGEVFNERYQTIAKLGFGTSSTTWLARDLRDRRYVALKVYVHTSRAHRELPFYQHIQPQLKETPPRGRVNIRRLLDSFQITGPMAHIPRSFSKQHS</sequence>
<gene>
    <name evidence="10" type="ORF">DSM5745_01818</name>
</gene>
<dbReference type="Proteomes" id="UP000256690">
    <property type="component" value="Unassembled WGS sequence"/>
</dbReference>
<reference evidence="10 11" key="1">
    <citation type="journal article" date="2018" name="IMA Fungus">
        <title>IMA Genome-F 9: Draft genome sequence of Annulohypoxylon stygium, Aspergillus mulundensis, Berkeleyomyces basicola (syn. Thielaviopsis basicola), Ceratocystis smalleyi, two Cercospora beticola strains, Coleophoma cylindrospora, Fusarium fracticaudum, Phialophora cf. hyalina, and Morchella septimelata.</title>
        <authorList>
            <person name="Wingfield B.D."/>
            <person name="Bills G.F."/>
            <person name="Dong Y."/>
            <person name="Huang W."/>
            <person name="Nel W.J."/>
            <person name="Swalarsk-Parry B.S."/>
            <person name="Vaghefi N."/>
            <person name="Wilken P.M."/>
            <person name="An Z."/>
            <person name="de Beer Z.W."/>
            <person name="De Vos L."/>
            <person name="Chen L."/>
            <person name="Duong T.A."/>
            <person name="Gao Y."/>
            <person name="Hammerbacher A."/>
            <person name="Kikkert J.R."/>
            <person name="Li Y."/>
            <person name="Li H."/>
            <person name="Li K."/>
            <person name="Li Q."/>
            <person name="Liu X."/>
            <person name="Ma X."/>
            <person name="Naidoo K."/>
            <person name="Pethybridge S.J."/>
            <person name="Sun J."/>
            <person name="Steenkamp E.T."/>
            <person name="van der Nest M.A."/>
            <person name="van Wyk S."/>
            <person name="Wingfield M.J."/>
            <person name="Xiong C."/>
            <person name="Yue Q."/>
            <person name="Zhang X."/>
        </authorList>
    </citation>
    <scope>NUCLEOTIDE SEQUENCE [LARGE SCALE GENOMIC DNA]</scope>
    <source>
        <strain evidence="10 11">DSM 5745</strain>
    </source>
</reference>
<dbReference type="Gene3D" id="3.30.200.20">
    <property type="entry name" value="Phosphorylase Kinase, domain 1"/>
    <property type="match status" value="1"/>
</dbReference>
<evidence type="ECO:0000256" key="5">
    <source>
        <dbReference type="ARBA" id="ARBA00022777"/>
    </source>
</evidence>
<keyword evidence="4 9" id="KW-0547">Nucleotide-binding</keyword>
<dbReference type="InterPro" id="IPR011009">
    <property type="entry name" value="Kinase-like_dom_sf"/>
</dbReference>
<dbReference type="OrthoDB" id="5979581at2759"/>
<proteinExistence type="predicted"/>
<evidence type="ECO:0000256" key="4">
    <source>
        <dbReference type="ARBA" id="ARBA00022741"/>
    </source>
</evidence>
<accession>A0A3D8SUP5</accession>
<dbReference type="GeneID" id="38112188"/>
<evidence type="ECO:0000256" key="2">
    <source>
        <dbReference type="ARBA" id="ARBA00022527"/>
    </source>
</evidence>
<dbReference type="AlphaFoldDB" id="A0A3D8SUP5"/>
<evidence type="ECO:0000256" key="3">
    <source>
        <dbReference type="ARBA" id="ARBA00022679"/>
    </source>
</evidence>
<keyword evidence="3" id="KW-0808">Transferase</keyword>
<protein>
    <recommendedName>
        <fullName evidence="1">non-specific serine/threonine protein kinase</fullName>
        <ecNumber evidence="1">2.7.11.1</ecNumber>
    </recommendedName>
</protein>
<comment type="catalytic activity">
    <reaction evidence="8">
        <text>L-seryl-[protein] + ATP = O-phospho-L-seryl-[protein] + ADP + H(+)</text>
        <dbReference type="Rhea" id="RHEA:17989"/>
        <dbReference type="Rhea" id="RHEA-COMP:9863"/>
        <dbReference type="Rhea" id="RHEA-COMP:11604"/>
        <dbReference type="ChEBI" id="CHEBI:15378"/>
        <dbReference type="ChEBI" id="CHEBI:29999"/>
        <dbReference type="ChEBI" id="CHEBI:30616"/>
        <dbReference type="ChEBI" id="CHEBI:83421"/>
        <dbReference type="ChEBI" id="CHEBI:456216"/>
        <dbReference type="EC" id="2.7.11.1"/>
    </reaction>
</comment>
<dbReference type="PANTHER" id="PTHR47634">
    <property type="entry name" value="PROTEIN KINASE DOMAIN-CONTAINING PROTEIN-RELATED"/>
    <property type="match status" value="1"/>
</dbReference>
<evidence type="ECO:0000256" key="6">
    <source>
        <dbReference type="ARBA" id="ARBA00022840"/>
    </source>
</evidence>